<evidence type="ECO:0000256" key="1">
    <source>
        <dbReference type="ARBA" id="ARBA00004651"/>
    </source>
</evidence>
<dbReference type="InterPro" id="IPR035906">
    <property type="entry name" value="MetI-like_sf"/>
</dbReference>
<evidence type="ECO:0000256" key="7">
    <source>
        <dbReference type="ARBA" id="ARBA00023136"/>
    </source>
</evidence>
<feature type="transmembrane region" description="Helical" evidence="10">
    <location>
        <begin position="135"/>
        <end position="154"/>
    </location>
</feature>
<keyword evidence="7 10" id="KW-0472">Membrane</keyword>
<evidence type="ECO:0000256" key="2">
    <source>
        <dbReference type="ARBA" id="ARBA00009306"/>
    </source>
</evidence>
<dbReference type="InterPro" id="IPR025966">
    <property type="entry name" value="OppC_N"/>
</dbReference>
<evidence type="ECO:0000259" key="11">
    <source>
        <dbReference type="PROSITE" id="PS50928"/>
    </source>
</evidence>
<dbReference type="Pfam" id="PF12911">
    <property type="entry name" value="OppC_N"/>
    <property type="match status" value="1"/>
</dbReference>
<proteinExistence type="inferred from homology"/>
<evidence type="ECO:0000256" key="4">
    <source>
        <dbReference type="ARBA" id="ARBA00022475"/>
    </source>
</evidence>
<keyword evidence="4" id="KW-1003">Cell membrane</keyword>
<evidence type="ECO:0000256" key="10">
    <source>
        <dbReference type="RuleBase" id="RU363032"/>
    </source>
</evidence>
<comment type="function">
    <text evidence="8">Part of the ABC transporter complex GsiABCD involved in glutathione import. Probably responsible for the translocation of the substrate across the membrane.</text>
</comment>
<evidence type="ECO:0000313" key="12">
    <source>
        <dbReference type="EMBL" id="QAA23954.1"/>
    </source>
</evidence>
<dbReference type="PANTHER" id="PTHR43386:SF3">
    <property type="entry name" value="GLUTATHIONE TRANSPORT SYSTEM PERMEASE PROTEIN GSID"/>
    <property type="match status" value="1"/>
</dbReference>
<accession>A0ABX5QBF7</accession>
<dbReference type="PROSITE" id="PS50928">
    <property type="entry name" value="ABC_TM1"/>
    <property type="match status" value="1"/>
</dbReference>
<dbReference type="Proteomes" id="UP000285882">
    <property type="component" value="Chromosome"/>
</dbReference>
<keyword evidence="5 10" id="KW-0812">Transmembrane</keyword>
<dbReference type="RefSeq" id="WP_128167288.1">
    <property type="nucleotide sequence ID" value="NZ_CP025688.1"/>
</dbReference>
<gene>
    <name evidence="12" type="ORF">C0674_02955</name>
</gene>
<organism evidence="12 13">
    <name type="scientific">Sporolactobacillus terrae</name>
    <dbReference type="NCBI Taxonomy" id="269673"/>
    <lineage>
        <taxon>Bacteria</taxon>
        <taxon>Bacillati</taxon>
        <taxon>Bacillota</taxon>
        <taxon>Bacilli</taxon>
        <taxon>Bacillales</taxon>
        <taxon>Sporolactobacillaceae</taxon>
        <taxon>Sporolactobacillus</taxon>
    </lineage>
</organism>
<dbReference type="NCBIfam" id="NF045474">
    <property type="entry name" value="Opp2C"/>
    <property type="match status" value="1"/>
</dbReference>
<protein>
    <recommendedName>
        <fullName evidence="9">Glutathione transport system permease protein GsiD</fullName>
    </recommendedName>
</protein>
<evidence type="ECO:0000256" key="5">
    <source>
        <dbReference type="ARBA" id="ARBA00022692"/>
    </source>
</evidence>
<keyword evidence="3 10" id="KW-0813">Transport</keyword>
<dbReference type="EMBL" id="CP025688">
    <property type="protein sequence ID" value="QAA23954.1"/>
    <property type="molecule type" value="Genomic_DNA"/>
</dbReference>
<comment type="subcellular location">
    <subcellularLocation>
        <location evidence="1 10">Cell membrane</location>
        <topology evidence="1 10">Multi-pass membrane protein</topology>
    </subcellularLocation>
</comment>
<feature type="transmembrane region" description="Helical" evidence="10">
    <location>
        <begin position="33"/>
        <end position="55"/>
    </location>
</feature>
<dbReference type="Gene3D" id="1.10.3720.10">
    <property type="entry name" value="MetI-like"/>
    <property type="match status" value="1"/>
</dbReference>
<dbReference type="CDD" id="cd06261">
    <property type="entry name" value="TM_PBP2"/>
    <property type="match status" value="1"/>
</dbReference>
<dbReference type="SUPFAM" id="SSF161098">
    <property type="entry name" value="MetI-like"/>
    <property type="match status" value="1"/>
</dbReference>
<dbReference type="InterPro" id="IPR000515">
    <property type="entry name" value="MetI-like"/>
</dbReference>
<feature type="transmembrane region" description="Helical" evidence="10">
    <location>
        <begin position="260"/>
        <end position="283"/>
    </location>
</feature>
<sequence>MNQVVGVHHSVAKNQKSRSFYSLFFAKLRKQKLSFAAGICILGLILVAVIGPLLIPYKITDVDYEASLQGPTLKHWLGTDPYGRDIFSRIIAGTRISLSVGFFSVLIGAVIGSFLGLIAGFYGKWIDSIIMRISDVLFAFPGMILAIGIVAILGPGINNVVIAVSVFSVPHFARIVRSSTLSARTALYVEAAQSIGAKNRRLIFYHIFPETLSTIIVYFTMRIGTAILTAASLSFLGLGAQPPSPEWGAMLSSGRDYLETAPHITIFPGLAIFFTVLVFNLFGDGLRDVLDPKIKD</sequence>
<dbReference type="PANTHER" id="PTHR43386">
    <property type="entry name" value="OLIGOPEPTIDE TRANSPORT SYSTEM PERMEASE PROTEIN APPC"/>
    <property type="match status" value="1"/>
</dbReference>
<name>A0ABX5QBF7_9BACL</name>
<keyword evidence="6 10" id="KW-1133">Transmembrane helix</keyword>
<evidence type="ECO:0000256" key="8">
    <source>
        <dbReference type="ARBA" id="ARBA00037215"/>
    </source>
</evidence>
<dbReference type="Pfam" id="PF00528">
    <property type="entry name" value="BPD_transp_1"/>
    <property type="match status" value="1"/>
</dbReference>
<comment type="similarity">
    <text evidence="2 10">Belongs to the binding-protein-dependent transport system permease family.</text>
</comment>
<evidence type="ECO:0000256" key="9">
    <source>
        <dbReference type="ARBA" id="ARBA00041106"/>
    </source>
</evidence>
<dbReference type="InterPro" id="IPR053385">
    <property type="entry name" value="ABC_transport_permease"/>
</dbReference>
<evidence type="ECO:0000256" key="6">
    <source>
        <dbReference type="ARBA" id="ARBA00022989"/>
    </source>
</evidence>
<feature type="transmembrane region" description="Helical" evidence="10">
    <location>
        <begin position="102"/>
        <end position="123"/>
    </location>
</feature>
<dbReference type="InterPro" id="IPR050366">
    <property type="entry name" value="BP-dependent_transpt_permease"/>
</dbReference>
<evidence type="ECO:0000313" key="13">
    <source>
        <dbReference type="Proteomes" id="UP000285882"/>
    </source>
</evidence>
<feature type="domain" description="ABC transmembrane type-1" evidence="11">
    <location>
        <begin position="94"/>
        <end position="283"/>
    </location>
</feature>
<reference evidence="12 13" key="1">
    <citation type="submission" date="2018-01" db="EMBL/GenBank/DDBJ databases">
        <title>Complete genome sequencing of Sporolactobacillus terrae DLG3.</title>
        <authorList>
            <person name="Nam Y.-D."/>
            <person name="Kang J."/>
            <person name="Chung W.-H."/>
        </authorList>
    </citation>
    <scope>NUCLEOTIDE SEQUENCE [LARGE SCALE GENOMIC DNA]</scope>
    <source>
        <strain evidence="12 13">DLG3</strain>
    </source>
</reference>
<evidence type="ECO:0000256" key="3">
    <source>
        <dbReference type="ARBA" id="ARBA00022448"/>
    </source>
</evidence>
<keyword evidence="13" id="KW-1185">Reference proteome</keyword>